<comment type="caution">
    <text evidence="3">The sequence shown here is derived from an EMBL/GenBank/DDBJ whole genome shotgun (WGS) entry which is preliminary data.</text>
</comment>
<dbReference type="InterPro" id="IPR040976">
    <property type="entry name" value="Pkinase_fungal"/>
</dbReference>
<dbReference type="OMA" id="ATTCWKD"/>
<dbReference type="Proteomes" id="UP000007115">
    <property type="component" value="Unassembled WGS sequence"/>
</dbReference>
<sequence>MMMRLSGNKHVYYAVTEATPPPQPLPIPMLPSTLQTPWSQNTSIFANSSEKRDYVDKIIGQELSVMHVGLPRFHEVFFGDVAGLQAASEAVFDKYQEDANQDAVLDWFAKLCDDLAALAKDHHPNSSQRRPLVQPNKPIEGSTVPRKLDVGFLRSNPLEDKPSKAWVDLGRYARDVLAAQDTRRFALGFTLCGSLIRVWEFNRLGAIASEEFNINKDKEAALRLVSTILGFLWMEREQLGFDPTINLEGDRRVVTIQRDDKTERLILDKLIKRAPCISGRATTCWKAYPEEDPQMPLVIKDSWQYTERDEEGELLKEATDKGVTNVARYYHHETVHVRSQVDEIHGNIRGGLISTDAKTYQVAPSSQLPDDESKSGQIAANRVHRRVIVRDYGKAIYMASTTPILLKALEDCIQGHEFLHKAGILHRNISVNNLTVNEDSNNPSWPSASGAKTKIGTRAFMAIGALLGKQYSFMHDIESFFWVLFWLCIHSNGPNTKGKVIPEFEQWNFLSVDVLARAKLGTVCSEEVFMVTAGDDFTPYYRQLIPLLNELRQVVFPSGQFWSREDEGLYSRMREVLRRGRERLESDDTHD</sequence>
<dbReference type="AlphaFoldDB" id="G9MTS0"/>
<proteinExistence type="predicted"/>
<dbReference type="OrthoDB" id="5584477at2759"/>
<feature type="region of interest" description="Disordered" evidence="1">
    <location>
        <begin position="122"/>
        <end position="143"/>
    </location>
</feature>
<dbReference type="STRING" id="413071.G9MTS0"/>
<dbReference type="Gene3D" id="1.10.510.10">
    <property type="entry name" value="Transferase(Phosphotransferase) domain 1"/>
    <property type="match status" value="1"/>
</dbReference>
<dbReference type="EMBL" id="ABDF02000006">
    <property type="protein sequence ID" value="EHK22419.1"/>
    <property type="molecule type" value="Genomic_DNA"/>
</dbReference>
<dbReference type="InterPro" id="IPR011009">
    <property type="entry name" value="Kinase-like_dom_sf"/>
</dbReference>
<protein>
    <recommendedName>
        <fullName evidence="2">Fungal-type protein kinase domain-containing protein</fullName>
    </recommendedName>
</protein>
<dbReference type="Pfam" id="PF17667">
    <property type="entry name" value="Pkinase_fungal"/>
    <property type="match status" value="1"/>
</dbReference>
<accession>G9MTS0</accession>
<evidence type="ECO:0000259" key="2">
    <source>
        <dbReference type="Pfam" id="PF17667"/>
    </source>
</evidence>
<name>G9MTS0_HYPVG</name>
<gene>
    <name evidence="3" type="ORF">TRIVIDRAFT_191213</name>
</gene>
<dbReference type="PANTHER" id="PTHR38248">
    <property type="entry name" value="FUNK1 6"/>
    <property type="match status" value="1"/>
</dbReference>
<keyword evidence="4" id="KW-1185">Reference proteome</keyword>
<organism evidence="3 4">
    <name type="scientific">Hypocrea virens (strain Gv29-8 / FGSC 10586)</name>
    <name type="common">Gliocladium virens</name>
    <name type="synonym">Trichoderma virens</name>
    <dbReference type="NCBI Taxonomy" id="413071"/>
    <lineage>
        <taxon>Eukaryota</taxon>
        <taxon>Fungi</taxon>
        <taxon>Dikarya</taxon>
        <taxon>Ascomycota</taxon>
        <taxon>Pezizomycotina</taxon>
        <taxon>Sordariomycetes</taxon>
        <taxon>Hypocreomycetidae</taxon>
        <taxon>Hypocreales</taxon>
        <taxon>Hypocreaceae</taxon>
        <taxon>Trichoderma</taxon>
    </lineage>
</organism>
<feature type="domain" description="Fungal-type protein kinase" evidence="2">
    <location>
        <begin position="151"/>
        <end position="488"/>
    </location>
</feature>
<dbReference type="InParanoid" id="G9MTS0"/>
<dbReference type="eggNOG" id="ENOG502S5WB">
    <property type="taxonomic scope" value="Eukaryota"/>
</dbReference>
<dbReference type="PANTHER" id="PTHR38248:SF2">
    <property type="entry name" value="FUNK1 11"/>
    <property type="match status" value="1"/>
</dbReference>
<dbReference type="HOGENOM" id="CLU_005513_5_0_1"/>
<evidence type="ECO:0000313" key="3">
    <source>
        <dbReference type="EMBL" id="EHK22419.1"/>
    </source>
</evidence>
<evidence type="ECO:0000313" key="4">
    <source>
        <dbReference type="Proteomes" id="UP000007115"/>
    </source>
</evidence>
<dbReference type="VEuPathDB" id="FungiDB:TRIVIDRAFT_191213"/>
<dbReference type="GeneID" id="25789516"/>
<dbReference type="SUPFAM" id="SSF56112">
    <property type="entry name" value="Protein kinase-like (PK-like)"/>
    <property type="match status" value="1"/>
</dbReference>
<reference evidence="3 4" key="1">
    <citation type="journal article" date="2011" name="Genome Biol.">
        <title>Comparative genome sequence analysis underscores mycoparasitism as the ancestral life style of Trichoderma.</title>
        <authorList>
            <person name="Kubicek C.P."/>
            <person name="Herrera-Estrella A."/>
            <person name="Seidl-Seiboth V."/>
            <person name="Martinez D.A."/>
            <person name="Druzhinina I.S."/>
            <person name="Thon M."/>
            <person name="Zeilinger S."/>
            <person name="Casas-Flores S."/>
            <person name="Horwitz B.A."/>
            <person name="Mukherjee P.K."/>
            <person name="Mukherjee M."/>
            <person name="Kredics L."/>
            <person name="Alcaraz L.D."/>
            <person name="Aerts A."/>
            <person name="Antal Z."/>
            <person name="Atanasova L."/>
            <person name="Cervantes-Badillo M.G."/>
            <person name="Challacombe J."/>
            <person name="Chertkov O."/>
            <person name="McCluskey K."/>
            <person name="Coulpier F."/>
            <person name="Deshpande N."/>
            <person name="von Doehren H."/>
            <person name="Ebbole D.J."/>
            <person name="Esquivel-Naranjo E.U."/>
            <person name="Fekete E."/>
            <person name="Flipphi M."/>
            <person name="Glaser F."/>
            <person name="Gomez-Rodriguez E.Y."/>
            <person name="Gruber S."/>
            <person name="Han C."/>
            <person name="Henrissat B."/>
            <person name="Hermosa R."/>
            <person name="Hernandez-Onate M."/>
            <person name="Karaffa L."/>
            <person name="Kosti I."/>
            <person name="Le Crom S."/>
            <person name="Lindquist E."/>
            <person name="Lucas S."/>
            <person name="Luebeck M."/>
            <person name="Luebeck P.S."/>
            <person name="Margeot A."/>
            <person name="Metz B."/>
            <person name="Misra M."/>
            <person name="Nevalainen H."/>
            <person name="Omann M."/>
            <person name="Packer N."/>
            <person name="Perrone G."/>
            <person name="Uresti-Rivera E.E."/>
            <person name="Salamov A."/>
            <person name="Schmoll M."/>
            <person name="Seiboth B."/>
            <person name="Shapiro H."/>
            <person name="Sukno S."/>
            <person name="Tamayo-Ramos J.A."/>
            <person name="Tisch D."/>
            <person name="Wiest A."/>
            <person name="Wilkinson H.H."/>
            <person name="Zhang M."/>
            <person name="Coutinho P.M."/>
            <person name="Kenerley C.M."/>
            <person name="Monte E."/>
            <person name="Baker S.E."/>
            <person name="Grigoriev I.V."/>
        </authorList>
    </citation>
    <scope>NUCLEOTIDE SEQUENCE [LARGE SCALE GENOMIC DNA]</scope>
    <source>
        <strain evidence="4">Gv29-8 / FGSC 10586</strain>
    </source>
</reference>
<evidence type="ECO:0000256" key="1">
    <source>
        <dbReference type="SAM" id="MobiDB-lite"/>
    </source>
</evidence>
<dbReference type="RefSeq" id="XP_013956642.1">
    <property type="nucleotide sequence ID" value="XM_014101167.1"/>
</dbReference>